<dbReference type="PROSITE" id="PS00101">
    <property type="entry name" value="HEXAPEP_TRANSFERASES"/>
    <property type="match status" value="1"/>
</dbReference>
<dbReference type="SUPFAM" id="SSF51161">
    <property type="entry name" value="Trimeric LpxA-like enzymes"/>
    <property type="match status" value="1"/>
</dbReference>
<gene>
    <name evidence="6" type="ORF">mvi_42740</name>
</gene>
<dbReference type="InterPro" id="IPR011004">
    <property type="entry name" value="Trimer_LpxA-like_sf"/>
</dbReference>
<dbReference type="GO" id="GO:0016746">
    <property type="term" value="F:acyltransferase activity"/>
    <property type="evidence" value="ECO:0007669"/>
    <property type="project" value="UniProtKB-KW"/>
</dbReference>
<dbReference type="GO" id="GO:0046677">
    <property type="term" value="P:response to antibiotic"/>
    <property type="evidence" value="ECO:0007669"/>
    <property type="project" value="UniProtKB-KW"/>
</dbReference>
<evidence type="ECO:0000313" key="6">
    <source>
        <dbReference type="EMBL" id="BCM85813.1"/>
    </source>
</evidence>
<evidence type="ECO:0000256" key="3">
    <source>
        <dbReference type="ARBA" id="ARBA00022737"/>
    </source>
</evidence>
<accession>A0A8H8WX12</accession>
<comment type="similarity">
    <text evidence="1">Belongs to the transferase hexapeptide repeat family.</text>
</comment>
<sequence>MPLGPDPRSIHPVPAHPRIVFLKPLIDDPKIEIGDYTYYDDPENARLFASRNVLHHYDFLGDTLRIGRFCAIATGVRFIMNGANHALTGFSTFPFNIFGGGWEEGFDVGTITAGLRGDTVVGNDVWIGAEAVILPGVTIGDGAVIGAFSVVAKDVAPYTIVAGNPAVERRRRFSPDVTERLVRVAWWNWPIARITKNLAAIRGADIDALERAD</sequence>
<evidence type="ECO:0000313" key="7">
    <source>
        <dbReference type="Proteomes" id="UP000663508"/>
    </source>
</evidence>
<proteinExistence type="inferred from homology"/>
<dbReference type="Pfam" id="PF00132">
    <property type="entry name" value="Hexapep"/>
    <property type="match status" value="1"/>
</dbReference>
<organism evidence="6 7">
    <name type="scientific">Methylobacterium indicum</name>
    <dbReference type="NCBI Taxonomy" id="1775910"/>
    <lineage>
        <taxon>Bacteria</taxon>
        <taxon>Pseudomonadati</taxon>
        <taxon>Pseudomonadota</taxon>
        <taxon>Alphaproteobacteria</taxon>
        <taxon>Hyphomicrobiales</taxon>
        <taxon>Methylobacteriaceae</taxon>
        <taxon>Methylobacterium</taxon>
    </lineage>
</organism>
<reference evidence="6" key="1">
    <citation type="submission" date="2020-11" db="EMBL/GenBank/DDBJ databases">
        <title>Complete genome sequence of a novel pathogenic Methylobacterium strain isolated from rice in Vietnam.</title>
        <authorList>
            <person name="Lai K."/>
            <person name="Okazaki S."/>
            <person name="Higashi K."/>
            <person name="Mori H."/>
            <person name="Toyoda A."/>
            <person name="Kurokawa K."/>
        </authorList>
    </citation>
    <scope>NUCLEOTIDE SEQUENCE</scope>
    <source>
        <strain evidence="6">VL1</strain>
    </source>
</reference>
<keyword evidence="4" id="KW-0046">Antibiotic resistance</keyword>
<dbReference type="AlphaFoldDB" id="A0A8H8WX12"/>
<dbReference type="InterPro" id="IPR001451">
    <property type="entry name" value="Hexapep"/>
</dbReference>
<dbReference type="Gene3D" id="2.160.10.10">
    <property type="entry name" value="Hexapeptide repeat proteins"/>
    <property type="match status" value="1"/>
</dbReference>
<dbReference type="FunFam" id="2.160.10.10:FF:000037">
    <property type="entry name" value="Streptogramin A acetyltransferase"/>
    <property type="match status" value="1"/>
</dbReference>
<dbReference type="InterPro" id="IPR050179">
    <property type="entry name" value="Trans_hexapeptide_repeat"/>
</dbReference>
<dbReference type="EMBL" id="AP024145">
    <property type="protein sequence ID" value="BCM85813.1"/>
    <property type="molecule type" value="Genomic_DNA"/>
</dbReference>
<keyword evidence="2 6" id="KW-0808">Transferase</keyword>
<evidence type="ECO:0000256" key="5">
    <source>
        <dbReference type="ARBA" id="ARBA00023315"/>
    </source>
</evidence>
<dbReference type="RefSeq" id="WP_207178753.1">
    <property type="nucleotide sequence ID" value="NZ_AP024145.1"/>
</dbReference>
<evidence type="ECO:0000256" key="2">
    <source>
        <dbReference type="ARBA" id="ARBA00022679"/>
    </source>
</evidence>
<dbReference type="PANTHER" id="PTHR43300:SF11">
    <property type="entry name" value="ACETYLTRANSFERASE RV3034C-RELATED"/>
    <property type="match status" value="1"/>
</dbReference>
<dbReference type="PANTHER" id="PTHR43300">
    <property type="entry name" value="ACETYLTRANSFERASE"/>
    <property type="match status" value="1"/>
</dbReference>
<dbReference type="KEGG" id="mind:mvi_42740"/>
<protein>
    <submittedName>
        <fullName evidence="6">Streptogramin A acetyl transferase</fullName>
    </submittedName>
</protein>
<name>A0A8H8WX12_9HYPH</name>
<dbReference type="InterPro" id="IPR018357">
    <property type="entry name" value="Hexapep_transf_CS"/>
</dbReference>
<keyword evidence="5" id="KW-0012">Acyltransferase</keyword>
<dbReference type="Proteomes" id="UP000663508">
    <property type="component" value="Chromosome"/>
</dbReference>
<keyword evidence="3" id="KW-0677">Repeat</keyword>
<evidence type="ECO:0000256" key="4">
    <source>
        <dbReference type="ARBA" id="ARBA00023251"/>
    </source>
</evidence>
<dbReference type="CDD" id="cd03349">
    <property type="entry name" value="LbH_XAT"/>
    <property type="match status" value="1"/>
</dbReference>
<evidence type="ECO:0000256" key="1">
    <source>
        <dbReference type="ARBA" id="ARBA00007274"/>
    </source>
</evidence>